<dbReference type="EMBL" id="CP071793">
    <property type="protein sequence ID" value="QTD50292.1"/>
    <property type="molecule type" value="Genomic_DNA"/>
</dbReference>
<organism evidence="2 3">
    <name type="scientific">Sulfidibacter corallicola</name>
    <dbReference type="NCBI Taxonomy" id="2818388"/>
    <lineage>
        <taxon>Bacteria</taxon>
        <taxon>Pseudomonadati</taxon>
        <taxon>Acidobacteriota</taxon>
        <taxon>Holophagae</taxon>
        <taxon>Acanthopleuribacterales</taxon>
        <taxon>Acanthopleuribacteraceae</taxon>
        <taxon>Sulfidibacter</taxon>
    </lineage>
</organism>
<dbReference type="Gene3D" id="2.120.10.30">
    <property type="entry name" value="TolB, C-terminal domain"/>
    <property type="match status" value="1"/>
</dbReference>
<sequence>MLLTLFSMTLFAQALPVDYDIVYVRWPRTAGVAPELPQGEDMYRVEPGADLVLLKRDGSEVVLVDCTTCCVQDPMLSFDGNWVYYTKMLDATDVLSPSLLFKIRTDGQGGEIQLTFDDGFRTANHQGNDELTDDLGNYFSIRDMGPAPMPDGRIVFTSNRNGLIGFIQGTNRNLAWVPESGVAQLFVIDDHGGELTSGELANLRQLEYGNLRMALHPFMLKDGRILYTNWEPVGRKFLYAMSTLFAVNPDGSALRAITEPHDHHKNVDHFATQLTSGHVIHGQYYPRNNFGYGILARFPIDVGPVEYTADPVDQANTYNGWGTSYRNFDRKEWVSLTTHTDPGDCEAPNDSGKYAMPAAAPNNALLTAYSPGKVNWFDACGGIETLRSGIYLVPADIAETGFVTDPNQLVPILNSDTYNEIWPRPVVSYQSIYGQPQPDRINPVDPLLPDDSRLQPAEPSAIVGTSSLYNRESAPLGGDPFEQSGSREIAAGNWLIQGADSGLIADEDIYAVRIVGVVPKPFRRPIDRWDPATVDAWNAVSHLLMDPRMDSIVDGYAATHQERWKIIAEIPVRKRNAQGQVVLDQAGNPDTSFAAKVPAHTPFFFQGIDENGMTLFSEMTWRGTVPGEVRTDCGGCHAHSIEPFPYRGTASWRRDPLAVNGLADSDPMIANGLWDVIEKTPLLTRDAQNQPAIQVEDKGMIDVEYHRDILPILQNRCVGCHHSDQSDTSLVLDGTGPLDDPYFRLVRDTNATFGPTPPNGSNYRYPQLTRYIRAMQSRQSLLVWKLMGSRLDGRSNDTRPGDLDFEPHGPAHNATPAEIRTIARWIDLGCAVDFPGEVHAGYRYTDDNLLPVVHIASPKPGHQARFDGVLKVGLVDVESGIDWDSLQIEIDTDPFTGPGLQPVSTDGIDVTDDPTVIERQWEDLPRNQDILLAVTVRDRAGNRNRATVRFSFETLAQGCFNPRDLWPLLPQWSSSEASVLDLARLVSCL</sequence>
<evidence type="ECO:0000313" key="3">
    <source>
        <dbReference type="Proteomes" id="UP000663929"/>
    </source>
</evidence>
<name>A0A8A4TMG0_SULCO</name>
<keyword evidence="3" id="KW-1185">Reference proteome</keyword>
<dbReference type="Pfam" id="PF18582">
    <property type="entry name" value="HZS_alpha"/>
    <property type="match status" value="1"/>
</dbReference>
<dbReference type="KEGG" id="scor:J3U87_32305"/>
<feature type="domain" description="Hydrazine synthase alpha subunit middle" evidence="1">
    <location>
        <begin position="587"/>
        <end position="637"/>
    </location>
</feature>
<dbReference type="AlphaFoldDB" id="A0A8A4TMG0"/>
<evidence type="ECO:0000313" key="2">
    <source>
        <dbReference type="EMBL" id="QTD50292.1"/>
    </source>
</evidence>
<proteinExistence type="predicted"/>
<dbReference type="RefSeq" id="WP_237379922.1">
    <property type="nucleotide sequence ID" value="NZ_CP071793.1"/>
</dbReference>
<dbReference type="InterPro" id="IPR040698">
    <property type="entry name" value="HZS_alpha_mid"/>
</dbReference>
<protein>
    <recommendedName>
        <fullName evidence="1">Hydrazine synthase alpha subunit middle domain-containing protein</fullName>
    </recommendedName>
</protein>
<dbReference type="SUPFAM" id="SSF82171">
    <property type="entry name" value="DPP6 N-terminal domain-like"/>
    <property type="match status" value="1"/>
</dbReference>
<reference evidence="2" key="1">
    <citation type="submission" date="2021-03" db="EMBL/GenBank/DDBJ databases">
        <title>Acanthopleuribacteraceae sp. M133.</title>
        <authorList>
            <person name="Wang G."/>
        </authorList>
    </citation>
    <scope>NUCLEOTIDE SEQUENCE</scope>
    <source>
        <strain evidence="2">M133</strain>
    </source>
</reference>
<dbReference type="InterPro" id="IPR011042">
    <property type="entry name" value="6-blade_b-propeller_TolB-like"/>
</dbReference>
<gene>
    <name evidence="2" type="ORF">J3U87_32305</name>
</gene>
<evidence type="ECO:0000259" key="1">
    <source>
        <dbReference type="Pfam" id="PF18582"/>
    </source>
</evidence>
<dbReference type="Proteomes" id="UP000663929">
    <property type="component" value="Chromosome"/>
</dbReference>
<accession>A0A8A4TMG0</accession>